<feature type="coiled-coil region" evidence="1">
    <location>
        <begin position="4"/>
        <end position="31"/>
    </location>
</feature>
<feature type="domain" description="DUF4368" evidence="2">
    <location>
        <begin position="25"/>
        <end position="72"/>
    </location>
</feature>
<reference evidence="3" key="1">
    <citation type="submission" date="2022-03" db="EMBL/GenBank/DDBJ databases">
        <title>First case of bacteraemia caused by Dielma fastidiosa in a patient hospitalised with diverticulitis.</title>
        <authorList>
            <person name="Forman-Ankjaer B."/>
            <person name="Hvid-Jensen F."/>
            <person name="Kobel C.M."/>
            <person name="Greve T."/>
        </authorList>
    </citation>
    <scope>NUCLEOTIDE SEQUENCE</scope>
    <source>
        <strain evidence="3">AUH_DF_2021</strain>
    </source>
</reference>
<dbReference type="EMBL" id="JALDAW010000011">
    <property type="protein sequence ID" value="MDY5167961.1"/>
    <property type="molecule type" value="Genomic_DNA"/>
</dbReference>
<protein>
    <submittedName>
        <fullName evidence="3">DUF4368 domain-containing protein</fullName>
    </submittedName>
</protein>
<dbReference type="InterPro" id="IPR025378">
    <property type="entry name" value="DUF4368"/>
</dbReference>
<proteinExistence type="predicted"/>
<comment type="caution">
    <text evidence="3">The sequence shown here is derived from an EMBL/GenBank/DDBJ whole genome shotgun (WGS) entry which is preliminary data.</text>
</comment>
<dbReference type="AlphaFoldDB" id="A0AB35UMB7"/>
<dbReference type="RefSeq" id="WP_320883444.1">
    <property type="nucleotide sequence ID" value="NZ_BAABZA010000001.1"/>
</dbReference>
<evidence type="ECO:0000313" key="4">
    <source>
        <dbReference type="Proteomes" id="UP001276902"/>
    </source>
</evidence>
<keyword evidence="1" id="KW-0175">Coiled coil</keyword>
<accession>A0AB35UMB7</accession>
<evidence type="ECO:0000256" key="1">
    <source>
        <dbReference type="SAM" id="Coils"/>
    </source>
</evidence>
<evidence type="ECO:0000259" key="2">
    <source>
        <dbReference type="Pfam" id="PF14287"/>
    </source>
</evidence>
<organism evidence="3 4">
    <name type="scientific">Dielma fastidiosa</name>
    <dbReference type="NCBI Taxonomy" id="1034346"/>
    <lineage>
        <taxon>Bacteria</taxon>
        <taxon>Bacillati</taxon>
        <taxon>Bacillota</taxon>
        <taxon>Erysipelotrichia</taxon>
        <taxon>Erysipelotrichales</taxon>
        <taxon>Erysipelotrichaceae</taxon>
        <taxon>Dielma</taxon>
    </lineage>
</organism>
<sequence>MKLSKGYDAEQANLKKEMAALQENIQQEEKQSVNVDRFLYIFKKYTHLTELTPKILHEFVNRILVHAPAKSMGGGCKRLRLSIITSVLSTIQRSLFGTEKWYSTSNAIPHILNFKNRNPC</sequence>
<gene>
    <name evidence="3" type="ORF">MQE39_07520</name>
</gene>
<name>A0AB35UMB7_9FIRM</name>
<dbReference type="Pfam" id="PF14287">
    <property type="entry name" value="DUF4368"/>
    <property type="match status" value="1"/>
</dbReference>
<dbReference type="Proteomes" id="UP001276902">
    <property type="component" value="Unassembled WGS sequence"/>
</dbReference>
<evidence type="ECO:0000313" key="3">
    <source>
        <dbReference type="EMBL" id="MDY5167961.1"/>
    </source>
</evidence>